<evidence type="ECO:0000313" key="2">
    <source>
        <dbReference type="Proteomes" id="UP000887159"/>
    </source>
</evidence>
<dbReference type="EMBL" id="BMAU01021391">
    <property type="protein sequence ID" value="GFY30230.1"/>
    <property type="molecule type" value="Genomic_DNA"/>
</dbReference>
<comment type="caution">
    <text evidence="1">The sequence shown here is derived from an EMBL/GenBank/DDBJ whole genome shotgun (WGS) entry which is preliminary data.</text>
</comment>
<dbReference type="AlphaFoldDB" id="A0A8X6W8H3"/>
<accession>A0A8X6W8H3</accession>
<name>A0A8X6W8H3_TRICX</name>
<proteinExistence type="predicted"/>
<sequence>MHVKPVEAQYQILHGVEVGQVGCQLRYLLCHLTVIQVAEVAEWSRYRIVAGLLTNWSAVPLKTRRVGGRCTVNMARAQKSSRSCSVVVKTGGCQLRCRPRHLTMVQNHVVLRQKPSCSLTVRR</sequence>
<keyword evidence="2" id="KW-1185">Reference proteome</keyword>
<reference evidence="1" key="1">
    <citation type="submission" date="2020-08" db="EMBL/GenBank/DDBJ databases">
        <title>Multicomponent nature underlies the extraordinary mechanical properties of spider dragline silk.</title>
        <authorList>
            <person name="Kono N."/>
            <person name="Nakamura H."/>
            <person name="Mori M."/>
            <person name="Yoshida Y."/>
            <person name="Ohtoshi R."/>
            <person name="Malay A.D."/>
            <person name="Moran D.A.P."/>
            <person name="Tomita M."/>
            <person name="Numata K."/>
            <person name="Arakawa K."/>
        </authorList>
    </citation>
    <scope>NUCLEOTIDE SEQUENCE</scope>
</reference>
<organism evidence="1 2">
    <name type="scientific">Trichonephila clavipes</name>
    <name type="common">Golden silk orbweaver</name>
    <name type="synonym">Nephila clavipes</name>
    <dbReference type="NCBI Taxonomy" id="2585209"/>
    <lineage>
        <taxon>Eukaryota</taxon>
        <taxon>Metazoa</taxon>
        <taxon>Ecdysozoa</taxon>
        <taxon>Arthropoda</taxon>
        <taxon>Chelicerata</taxon>
        <taxon>Arachnida</taxon>
        <taxon>Araneae</taxon>
        <taxon>Araneomorphae</taxon>
        <taxon>Entelegynae</taxon>
        <taxon>Araneoidea</taxon>
        <taxon>Nephilidae</taxon>
        <taxon>Trichonephila</taxon>
    </lineage>
</organism>
<dbReference type="Proteomes" id="UP000887159">
    <property type="component" value="Unassembled WGS sequence"/>
</dbReference>
<gene>
    <name evidence="1" type="primary">NCL1_18943</name>
    <name evidence="1" type="ORF">TNCV_3091371</name>
</gene>
<evidence type="ECO:0000313" key="1">
    <source>
        <dbReference type="EMBL" id="GFY30230.1"/>
    </source>
</evidence>
<protein>
    <submittedName>
        <fullName evidence="1">Uncharacterized protein</fullName>
    </submittedName>
</protein>